<name>A6G8Y1_9BACT</name>
<keyword evidence="2" id="KW-0805">Transcription regulation</keyword>
<proteinExistence type="inferred from homology"/>
<keyword evidence="4" id="KW-0804">Transcription</keyword>
<dbReference type="SUPFAM" id="SSF88946">
    <property type="entry name" value="Sigma2 domain of RNA polymerase sigma factors"/>
    <property type="match status" value="1"/>
</dbReference>
<dbReference type="NCBIfam" id="TIGR02937">
    <property type="entry name" value="sigma70-ECF"/>
    <property type="match status" value="1"/>
</dbReference>
<dbReference type="InterPro" id="IPR013325">
    <property type="entry name" value="RNA_pol_sigma_r2"/>
</dbReference>
<keyword evidence="3" id="KW-0731">Sigma factor</keyword>
<evidence type="ECO:0000256" key="5">
    <source>
        <dbReference type="SAM" id="MobiDB-lite"/>
    </source>
</evidence>
<dbReference type="PANTHER" id="PTHR43133:SF51">
    <property type="entry name" value="RNA POLYMERASE SIGMA FACTOR"/>
    <property type="match status" value="1"/>
</dbReference>
<accession>A6G8Y1</accession>
<gene>
    <name evidence="6" type="ORF">PPSIR1_13980</name>
</gene>
<evidence type="ECO:0000256" key="2">
    <source>
        <dbReference type="ARBA" id="ARBA00023015"/>
    </source>
</evidence>
<comment type="similarity">
    <text evidence="1">Belongs to the sigma-70 factor family. ECF subfamily.</text>
</comment>
<dbReference type="InterPro" id="IPR036388">
    <property type="entry name" value="WH-like_DNA-bd_sf"/>
</dbReference>
<evidence type="ECO:0000256" key="1">
    <source>
        <dbReference type="ARBA" id="ARBA00010641"/>
    </source>
</evidence>
<evidence type="ECO:0000256" key="3">
    <source>
        <dbReference type="ARBA" id="ARBA00023082"/>
    </source>
</evidence>
<evidence type="ECO:0000313" key="7">
    <source>
        <dbReference type="Proteomes" id="UP000005801"/>
    </source>
</evidence>
<dbReference type="InterPro" id="IPR039425">
    <property type="entry name" value="RNA_pol_sigma-70-like"/>
</dbReference>
<dbReference type="AlphaFoldDB" id="A6G8Y1"/>
<dbReference type="InterPro" id="IPR014284">
    <property type="entry name" value="RNA_pol_sigma-70_dom"/>
</dbReference>
<dbReference type="STRING" id="391625.PPSIR1_13980"/>
<comment type="caution">
    <text evidence="6">The sequence shown here is derived from an EMBL/GenBank/DDBJ whole genome shotgun (WGS) entry which is preliminary data.</text>
</comment>
<dbReference type="EMBL" id="ABCS01000042">
    <property type="protein sequence ID" value="EDM77667.1"/>
    <property type="molecule type" value="Genomic_DNA"/>
</dbReference>
<dbReference type="RefSeq" id="WP_006973176.1">
    <property type="nucleotide sequence ID" value="NZ_ABCS01000042.1"/>
</dbReference>
<dbReference type="PANTHER" id="PTHR43133">
    <property type="entry name" value="RNA POLYMERASE ECF-TYPE SIGMA FACTO"/>
    <property type="match status" value="1"/>
</dbReference>
<feature type="region of interest" description="Disordered" evidence="5">
    <location>
        <begin position="205"/>
        <end position="239"/>
    </location>
</feature>
<evidence type="ECO:0000256" key="4">
    <source>
        <dbReference type="ARBA" id="ARBA00023163"/>
    </source>
</evidence>
<reference evidence="6 7" key="1">
    <citation type="submission" date="2007-06" db="EMBL/GenBank/DDBJ databases">
        <authorList>
            <person name="Shimkets L."/>
            <person name="Ferriera S."/>
            <person name="Johnson J."/>
            <person name="Kravitz S."/>
            <person name="Beeson K."/>
            <person name="Sutton G."/>
            <person name="Rogers Y.-H."/>
            <person name="Friedman R."/>
            <person name="Frazier M."/>
            <person name="Venter J.C."/>
        </authorList>
    </citation>
    <scope>NUCLEOTIDE SEQUENCE [LARGE SCALE GENOMIC DNA]</scope>
    <source>
        <strain evidence="6 7">SIR-1</strain>
    </source>
</reference>
<sequence length="239" mass="27102">MKADQLETSLARALQGERGAMEHLVRELLPVVQSEVGFAFMRSGQARGRNPREAVRDAVQDVFAMLLADDAKVLRAWDPSRGHGLTGFVRLVARRSVYRTLRSRRRNPFAEDSEAPEDIELRASMAQSAGNGGRSPIVERLEQRSRLDRLVLALDERLDERGRELFRMLYIEEREVPEVCAAMGMSRDAIYAWRTRLRKIVRSLDLHDPSPSEHSKVGGPSDPEASSPKESRHERYARA</sequence>
<organism evidence="6 7">
    <name type="scientific">Plesiocystis pacifica SIR-1</name>
    <dbReference type="NCBI Taxonomy" id="391625"/>
    <lineage>
        <taxon>Bacteria</taxon>
        <taxon>Pseudomonadati</taxon>
        <taxon>Myxococcota</taxon>
        <taxon>Polyangia</taxon>
        <taxon>Nannocystales</taxon>
        <taxon>Nannocystaceae</taxon>
        <taxon>Plesiocystis</taxon>
    </lineage>
</organism>
<dbReference type="eggNOG" id="COG1595">
    <property type="taxonomic scope" value="Bacteria"/>
</dbReference>
<feature type="compositionally biased region" description="Basic and acidic residues" evidence="5">
    <location>
        <begin position="227"/>
        <end position="239"/>
    </location>
</feature>
<dbReference type="GO" id="GO:0006352">
    <property type="term" value="P:DNA-templated transcription initiation"/>
    <property type="evidence" value="ECO:0007669"/>
    <property type="project" value="InterPro"/>
</dbReference>
<dbReference type="OrthoDB" id="5513017at2"/>
<dbReference type="InterPro" id="IPR013324">
    <property type="entry name" value="RNA_pol_sigma_r3/r4-like"/>
</dbReference>
<dbReference type="SUPFAM" id="SSF88659">
    <property type="entry name" value="Sigma3 and sigma4 domains of RNA polymerase sigma factors"/>
    <property type="match status" value="1"/>
</dbReference>
<evidence type="ECO:0000313" key="6">
    <source>
        <dbReference type="EMBL" id="EDM77667.1"/>
    </source>
</evidence>
<dbReference type="Gene3D" id="1.10.1740.10">
    <property type="match status" value="1"/>
</dbReference>
<dbReference type="Gene3D" id="1.10.10.10">
    <property type="entry name" value="Winged helix-like DNA-binding domain superfamily/Winged helix DNA-binding domain"/>
    <property type="match status" value="1"/>
</dbReference>
<dbReference type="GO" id="GO:0016987">
    <property type="term" value="F:sigma factor activity"/>
    <property type="evidence" value="ECO:0007669"/>
    <property type="project" value="UniProtKB-KW"/>
</dbReference>
<keyword evidence="7" id="KW-1185">Reference proteome</keyword>
<protein>
    <submittedName>
        <fullName evidence="6">Uncharacterized protein</fullName>
    </submittedName>
</protein>
<feature type="compositionally biased region" description="Basic and acidic residues" evidence="5">
    <location>
        <begin position="205"/>
        <end position="216"/>
    </location>
</feature>
<dbReference type="Proteomes" id="UP000005801">
    <property type="component" value="Unassembled WGS sequence"/>
</dbReference>